<protein>
    <submittedName>
        <fullName evidence="2">Cobyrinic acid ac-diamide synthase</fullName>
    </submittedName>
</protein>
<dbReference type="Proteomes" id="UP001596274">
    <property type="component" value="Unassembled WGS sequence"/>
</dbReference>
<feature type="compositionally biased region" description="Basic and acidic residues" evidence="1">
    <location>
        <begin position="142"/>
        <end position="170"/>
    </location>
</feature>
<dbReference type="EMBL" id="JBHSWT010000501">
    <property type="protein sequence ID" value="MFC6771767.1"/>
    <property type="molecule type" value="Genomic_DNA"/>
</dbReference>
<dbReference type="AlphaFoldDB" id="A0ABD5T399"/>
<feature type="compositionally biased region" description="Acidic residues" evidence="1">
    <location>
        <begin position="171"/>
        <end position="182"/>
    </location>
</feature>
<keyword evidence="3" id="KW-1185">Reference proteome</keyword>
<comment type="caution">
    <text evidence="2">The sequence shown here is derived from an EMBL/GenBank/DDBJ whole genome shotgun (WGS) entry which is preliminary data.</text>
</comment>
<evidence type="ECO:0000313" key="2">
    <source>
        <dbReference type="EMBL" id="MFC6771767.1"/>
    </source>
</evidence>
<feature type="non-terminal residue" evidence="2">
    <location>
        <position position="1"/>
    </location>
</feature>
<accession>A0ABD5T399</accession>
<evidence type="ECO:0000256" key="1">
    <source>
        <dbReference type="SAM" id="MobiDB-lite"/>
    </source>
</evidence>
<gene>
    <name evidence="2" type="ORF">ACFQDD_09605</name>
</gene>
<reference evidence="2 3" key="1">
    <citation type="journal article" date="2019" name="Int. J. Syst. Evol. Microbiol.">
        <title>The Global Catalogue of Microorganisms (GCM) 10K type strain sequencing project: providing services to taxonomists for standard genome sequencing and annotation.</title>
        <authorList>
            <consortium name="The Broad Institute Genomics Platform"/>
            <consortium name="The Broad Institute Genome Sequencing Center for Infectious Disease"/>
            <person name="Wu L."/>
            <person name="Ma J."/>
        </authorList>
    </citation>
    <scope>NUCLEOTIDE SEQUENCE [LARGE SCALE GENOMIC DNA]</scope>
    <source>
        <strain evidence="2 3">PJ61</strain>
    </source>
</reference>
<feature type="compositionally biased region" description="Low complexity" evidence="1">
    <location>
        <begin position="24"/>
        <end position="40"/>
    </location>
</feature>
<feature type="compositionally biased region" description="Acidic residues" evidence="1">
    <location>
        <begin position="80"/>
        <end position="91"/>
    </location>
</feature>
<feature type="compositionally biased region" description="Acidic residues" evidence="1">
    <location>
        <begin position="198"/>
        <end position="239"/>
    </location>
</feature>
<evidence type="ECO:0000313" key="3">
    <source>
        <dbReference type="Proteomes" id="UP001596274"/>
    </source>
</evidence>
<name>A0ABD5T399_9EURY</name>
<proteinExistence type="predicted"/>
<feature type="compositionally biased region" description="Basic and acidic residues" evidence="1">
    <location>
        <begin position="51"/>
        <end position="63"/>
    </location>
</feature>
<sequence>DAPATRAYRDLARALTGAEIPGATGTESESTRTESGSTRTDPTEPEPSPGRGDEGSGTETEREGTEDESSDGVDTLDGVEPSDEAGSDGGEDSASTDTEDIIIADAGSGGLGEPTGERDIIVADESPAPADESDADPGPVESAHDAPERDDRIEGLDTDTRTVGNDRVDADDLESMIEDEAGDAAFDPERESPAGDESTGDEPTGDESTDDESTDDESTDDESTDDEPTGDESAGDEGASDASDRDIDDELAGSVPFRDDDTGTMNTVLSEQSGSGDQQETTDGSDEADDRGEGDEDDGTDGDGFFSRLFGR</sequence>
<feature type="compositionally biased region" description="Polar residues" evidence="1">
    <location>
        <begin position="263"/>
        <end position="282"/>
    </location>
</feature>
<feature type="region of interest" description="Disordered" evidence="1">
    <location>
        <begin position="1"/>
        <end position="312"/>
    </location>
</feature>
<feature type="compositionally biased region" description="Acidic residues" evidence="1">
    <location>
        <begin position="283"/>
        <end position="301"/>
    </location>
</feature>
<organism evidence="2 3">
    <name type="scientific">Halorubrum pallidum</name>
    <dbReference type="NCBI Taxonomy" id="1526114"/>
    <lineage>
        <taxon>Archaea</taxon>
        <taxon>Methanobacteriati</taxon>
        <taxon>Methanobacteriota</taxon>
        <taxon>Stenosarchaea group</taxon>
        <taxon>Halobacteria</taxon>
        <taxon>Halobacteriales</taxon>
        <taxon>Haloferacaceae</taxon>
        <taxon>Halorubrum</taxon>
    </lineage>
</organism>